<dbReference type="InterPro" id="IPR014729">
    <property type="entry name" value="Rossmann-like_a/b/a_fold"/>
</dbReference>
<keyword evidence="2" id="KW-0808">Transferase</keyword>
<sequence>MNISEQYGLQINPTKEEYLDDKGKSKQRYNQTRADKETRYANFNIHKSISLDEKERLSIDLIKMALQRAKKPVISCSFGIDSVIDIYLTRKSLIELGRDPSDIDIVWNDTANEFREVRQYQKMLTNLWNLRLTITKPKRTLKHIIDRNGGITDDYFTARKGDRRNGRPLSERCCGTLKHEPMKRAVKENSWDLLIVGLRADESSQRLQAGLRDGEYFYSVAEWKSYVCRPILWWREKDIWDYVEQENIPFNDLYKMNLIQEYPENTEETVFANKSLIEEYELDYYDLGDRQTQTVNRKQAMMLEKLGFKIFTPRTGCMMCPIPVKYGYMQWMRINHEKVYNAMVYNLGYGNALINMIPKDVREEIEYIMGIELTAENAHTYLKEILEAKPCTFDKF</sequence>
<accession>A0A1H8GLN5</accession>
<dbReference type="AlphaFoldDB" id="A0A1H8GLN5"/>
<evidence type="ECO:0000313" key="3">
    <source>
        <dbReference type="Proteomes" id="UP000198809"/>
    </source>
</evidence>
<evidence type="ECO:0000313" key="2">
    <source>
        <dbReference type="EMBL" id="SEN44654.1"/>
    </source>
</evidence>
<dbReference type="Gene3D" id="3.40.50.620">
    <property type="entry name" value="HUPs"/>
    <property type="match status" value="1"/>
</dbReference>
<dbReference type="EMBL" id="FODH01000001">
    <property type="protein sequence ID" value="SEN44654.1"/>
    <property type="molecule type" value="Genomic_DNA"/>
</dbReference>
<dbReference type="InterPro" id="IPR050128">
    <property type="entry name" value="Sulfate_adenylyltrnsfr_sub2"/>
</dbReference>
<dbReference type="Pfam" id="PF01507">
    <property type="entry name" value="PAPS_reduct"/>
    <property type="match status" value="1"/>
</dbReference>
<dbReference type="PANTHER" id="PTHR43196:SF2">
    <property type="entry name" value="PHOSPHOADENOSINE PHOSPHOSULFATE REDUCTASE"/>
    <property type="match status" value="1"/>
</dbReference>
<organism evidence="2 3">
    <name type="scientific">Paenibacillus sophorae</name>
    <dbReference type="NCBI Taxonomy" id="1333845"/>
    <lineage>
        <taxon>Bacteria</taxon>
        <taxon>Bacillati</taxon>
        <taxon>Bacillota</taxon>
        <taxon>Bacilli</taxon>
        <taxon>Bacillales</taxon>
        <taxon>Paenibacillaceae</taxon>
        <taxon>Paenibacillus</taxon>
    </lineage>
</organism>
<gene>
    <name evidence="2" type="ORF">SAMN04487895_101557</name>
</gene>
<proteinExistence type="predicted"/>
<feature type="domain" description="Phosphoadenosine phosphosulphate reductase" evidence="1">
    <location>
        <begin position="72"/>
        <end position="321"/>
    </location>
</feature>
<evidence type="ECO:0000259" key="1">
    <source>
        <dbReference type="Pfam" id="PF01507"/>
    </source>
</evidence>
<protein>
    <submittedName>
        <fullName evidence="2">3'-phosphoadenosine 5'-phosphosulfate sulfotransferase (PAPS reductase)/FAD synthetase</fullName>
    </submittedName>
</protein>
<reference evidence="2 3" key="1">
    <citation type="submission" date="2016-10" db="EMBL/GenBank/DDBJ databases">
        <authorList>
            <person name="de Groot N.N."/>
        </authorList>
    </citation>
    <scope>NUCLEOTIDE SEQUENCE [LARGE SCALE GENOMIC DNA]</scope>
    <source>
        <strain evidence="2 3">CGMCC 1.10238</strain>
    </source>
</reference>
<dbReference type="SUPFAM" id="SSF52402">
    <property type="entry name" value="Adenine nucleotide alpha hydrolases-like"/>
    <property type="match status" value="1"/>
</dbReference>
<dbReference type="PANTHER" id="PTHR43196">
    <property type="entry name" value="SULFATE ADENYLYLTRANSFERASE SUBUNIT 2"/>
    <property type="match status" value="1"/>
</dbReference>
<dbReference type="InterPro" id="IPR002500">
    <property type="entry name" value="PAPS_reduct_dom"/>
</dbReference>
<dbReference type="GO" id="GO:0016740">
    <property type="term" value="F:transferase activity"/>
    <property type="evidence" value="ECO:0007669"/>
    <property type="project" value="UniProtKB-KW"/>
</dbReference>
<dbReference type="Proteomes" id="UP000198809">
    <property type="component" value="Unassembled WGS sequence"/>
</dbReference>
<dbReference type="RefSeq" id="WP_036588123.1">
    <property type="nucleotide sequence ID" value="NZ_CP076607.1"/>
</dbReference>
<dbReference type="STRING" id="1333845.SAMN04487895_101557"/>
<name>A0A1H8GLN5_9BACL</name>